<dbReference type="Pfam" id="PF00072">
    <property type="entry name" value="Response_reg"/>
    <property type="match status" value="1"/>
</dbReference>
<protein>
    <submittedName>
        <fullName evidence="6">Virulence factors putative positive transcription regulator BvgA</fullName>
    </submittedName>
</protein>
<evidence type="ECO:0000256" key="3">
    <source>
        <dbReference type="PROSITE-ProRule" id="PRU00169"/>
    </source>
</evidence>
<dbReference type="CDD" id="cd17535">
    <property type="entry name" value="REC_NarL-like"/>
    <property type="match status" value="1"/>
</dbReference>
<gene>
    <name evidence="6" type="primary">bvgA</name>
    <name evidence="6" type="ORF">LMG31841_01701</name>
</gene>
<dbReference type="PROSITE" id="PS00622">
    <property type="entry name" value="HTH_LUXR_1"/>
    <property type="match status" value="1"/>
</dbReference>
<evidence type="ECO:0000313" key="6">
    <source>
        <dbReference type="EMBL" id="CAG4893443.1"/>
    </source>
</evidence>
<feature type="domain" description="Response regulatory" evidence="5">
    <location>
        <begin position="3"/>
        <end position="119"/>
    </location>
</feature>
<dbReference type="Gene3D" id="1.10.10.10">
    <property type="entry name" value="Winged helix-like DNA-binding domain superfamily/Winged helix DNA-binding domain"/>
    <property type="match status" value="1"/>
</dbReference>
<dbReference type="EMBL" id="CAJQZC010000003">
    <property type="protein sequence ID" value="CAG4893443.1"/>
    <property type="molecule type" value="Genomic_DNA"/>
</dbReference>
<dbReference type="InterPro" id="IPR001789">
    <property type="entry name" value="Sig_transdc_resp-reg_receiver"/>
</dbReference>
<dbReference type="Pfam" id="PF00196">
    <property type="entry name" value="GerE"/>
    <property type="match status" value="1"/>
</dbReference>
<evidence type="ECO:0000256" key="1">
    <source>
        <dbReference type="ARBA" id="ARBA00022553"/>
    </source>
</evidence>
<evidence type="ECO:0000259" key="5">
    <source>
        <dbReference type="PROSITE" id="PS50110"/>
    </source>
</evidence>
<dbReference type="PRINTS" id="PR00038">
    <property type="entry name" value="HTHLUXR"/>
</dbReference>
<dbReference type="Gene3D" id="3.40.50.2300">
    <property type="match status" value="1"/>
</dbReference>
<dbReference type="InterPro" id="IPR011006">
    <property type="entry name" value="CheY-like_superfamily"/>
</dbReference>
<reference evidence="6" key="1">
    <citation type="submission" date="2021-04" db="EMBL/GenBank/DDBJ databases">
        <authorList>
            <person name="Vanwijnsberghe S."/>
        </authorList>
    </citation>
    <scope>NUCLEOTIDE SEQUENCE</scope>
    <source>
        <strain evidence="6">LMG 31841</strain>
    </source>
</reference>
<dbReference type="PROSITE" id="PS50043">
    <property type="entry name" value="HTH_LUXR_2"/>
    <property type="match status" value="1"/>
</dbReference>
<dbReference type="CDD" id="cd06170">
    <property type="entry name" value="LuxR_C_like"/>
    <property type="match status" value="1"/>
</dbReference>
<dbReference type="AlphaFoldDB" id="A0A9N8X152"/>
<name>A0A9N8X152_9BURK</name>
<keyword evidence="2" id="KW-0238">DNA-binding</keyword>
<evidence type="ECO:0000256" key="2">
    <source>
        <dbReference type="ARBA" id="ARBA00023125"/>
    </source>
</evidence>
<accession>A0A9N8X152</accession>
<organism evidence="6 7">
    <name type="scientific">Paraburkholderia saeva</name>
    <dbReference type="NCBI Taxonomy" id="2777537"/>
    <lineage>
        <taxon>Bacteria</taxon>
        <taxon>Pseudomonadati</taxon>
        <taxon>Pseudomonadota</taxon>
        <taxon>Betaproteobacteria</taxon>
        <taxon>Burkholderiales</taxon>
        <taxon>Burkholderiaceae</taxon>
        <taxon>Paraburkholderia</taxon>
    </lineage>
</organism>
<dbReference type="GO" id="GO:0000160">
    <property type="term" value="P:phosphorelay signal transduction system"/>
    <property type="evidence" value="ECO:0007669"/>
    <property type="project" value="InterPro"/>
</dbReference>
<evidence type="ECO:0000313" key="7">
    <source>
        <dbReference type="Proteomes" id="UP000789704"/>
    </source>
</evidence>
<dbReference type="InterPro" id="IPR051015">
    <property type="entry name" value="EvgA-like"/>
</dbReference>
<dbReference type="InterPro" id="IPR016032">
    <property type="entry name" value="Sig_transdc_resp-reg_C-effctor"/>
</dbReference>
<dbReference type="GO" id="GO:0003677">
    <property type="term" value="F:DNA binding"/>
    <property type="evidence" value="ECO:0007669"/>
    <property type="project" value="UniProtKB-KW"/>
</dbReference>
<dbReference type="SUPFAM" id="SSF52172">
    <property type="entry name" value="CheY-like"/>
    <property type="match status" value="1"/>
</dbReference>
<dbReference type="PROSITE" id="PS50110">
    <property type="entry name" value="RESPONSE_REGULATORY"/>
    <property type="match status" value="1"/>
</dbReference>
<evidence type="ECO:0000259" key="4">
    <source>
        <dbReference type="PROSITE" id="PS50043"/>
    </source>
</evidence>
<dbReference type="PANTHER" id="PTHR45566:SF2">
    <property type="entry name" value="NARL SUBFAMILY"/>
    <property type="match status" value="1"/>
</dbReference>
<proteinExistence type="predicted"/>
<keyword evidence="7" id="KW-1185">Reference proteome</keyword>
<feature type="modified residue" description="4-aspartylphosphate" evidence="3">
    <location>
        <position position="54"/>
    </location>
</feature>
<dbReference type="SMART" id="SM00448">
    <property type="entry name" value="REC"/>
    <property type="match status" value="1"/>
</dbReference>
<dbReference type="Proteomes" id="UP000789704">
    <property type="component" value="Unassembled WGS sequence"/>
</dbReference>
<comment type="caution">
    <text evidence="6">The sequence shown here is derived from an EMBL/GenBank/DDBJ whole genome shotgun (WGS) entry which is preliminary data.</text>
</comment>
<dbReference type="SMART" id="SM00421">
    <property type="entry name" value="HTH_LUXR"/>
    <property type="match status" value="1"/>
</dbReference>
<dbReference type="InterPro" id="IPR036388">
    <property type="entry name" value="WH-like_DNA-bd_sf"/>
</dbReference>
<feature type="domain" description="HTH luxR-type" evidence="4">
    <location>
        <begin position="142"/>
        <end position="207"/>
    </location>
</feature>
<dbReference type="InterPro" id="IPR000792">
    <property type="entry name" value="Tscrpt_reg_LuxR_C"/>
</dbReference>
<dbReference type="PANTHER" id="PTHR45566">
    <property type="entry name" value="HTH-TYPE TRANSCRIPTIONAL REGULATOR YHJB-RELATED"/>
    <property type="match status" value="1"/>
</dbReference>
<dbReference type="InterPro" id="IPR058245">
    <property type="entry name" value="NreC/VraR/RcsB-like_REC"/>
</dbReference>
<keyword evidence="1 3" id="KW-0597">Phosphoprotein</keyword>
<dbReference type="SUPFAM" id="SSF46894">
    <property type="entry name" value="C-terminal effector domain of the bipartite response regulators"/>
    <property type="match status" value="1"/>
</dbReference>
<sequence>MATILIVDDHPAFRFVIRTHALQLLGVTEVCEADNGQDAIDMVRRHAPDLVVLDLDIPRINGLDVVTRLQHLRPGIRVLVLSGGDPETFAPRAMRAGARGFVSKSLDLNGIGRHIESVLGGYTAFPALHHPASRTGSQTLTDEDRLALLSDKELAILRMLAGGLSNKKISEILFISNKTVSSHKVRIMKKVGVKTLLELIDFARRCRIA</sequence>
<dbReference type="GO" id="GO:0006355">
    <property type="term" value="P:regulation of DNA-templated transcription"/>
    <property type="evidence" value="ECO:0007669"/>
    <property type="project" value="InterPro"/>
</dbReference>